<accession>A0A3A5M1H2</accession>
<proteinExistence type="predicted"/>
<name>A0A3A5M1H2_9MICC</name>
<reference evidence="1 2" key="1">
    <citation type="submission" date="2018-09" db="EMBL/GenBank/DDBJ databases">
        <title>Novel species of Arthrobacter.</title>
        <authorList>
            <person name="Liu Q."/>
            <person name="Xin Y.-H."/>
        </authorList>
    </citation>
    <scope>NUCLEOTIDE SEQUENCE [LARGE SCALE GENOMIC DNA]</scope>
    <source>
        <strain evidence="1 2">Hz2</strain>
    </source>
</reference>
<dbReference type="AlphaFoldDB" id="A0A3A5M1H2"/>
<evidence type="ECO:0000313" key="2">
    <source>
        <dbReference type="Proteomes" id="UP000272560"/>
    </source>
</evidence>
<organism evidence="1 2">
    <name type="scientific">Arthrobacter cheniae</name>
    <dbReference type="NCBI Taxonomy" id="1258888"/>
    <lineage>
        <taxon>Bacteria</taxon>
        <taxon>Bacillati</taxon>
        <taxon>Actinomycetota</taxon>
        <taxon>Actinomycetes</taxon>
        <taxon>Micrococcales</taxon>
        <taxon>Micrococcaceae</taxon>
        <taxon>Arthrobacter</taxon>
    </lineage>
</organism>
<dbReference type="InterPro" id="IPR014580">
    <property type="entry name" value="UCP033199"/>
</dbReference>
<comment type="caution">
    <text evidence="1">The sequence shown here is derived from an EMBL/GenBank/DDBJ whole genome shotgun (WGS) entry which is preliminary data.</text>
</comment>
<evidence type="ECO:0000313" key="1">
    <source>
        <dbReference type="EMBL" id="RJT75619.1"/>
    </source>
</evidence>
<dbReference type="PIRSF" id="PIRSF033199">
    <property type="entry name" value="UCP033199"/>
    <property type="match status" value="1"/>
</dbReference>
<dbReference type="Gene3D" id="1.10.8.290">
    <property type="entry name" value="uncharacterized protein sp1917 domain"/>
    <property type="match status" value="1"/>
</dbReference>
<protein>
    <submittedName>
        <fullName evidence="1">DUF2200 domain-containing protein</fullName>
    </submittedName>
</protein>
<dbReference type="RefSeq" id="WP_120150474.1">
    <property type="nucleotide sequence ID" value="NZ_QZVT01000015.1"/>
</dbReference>
<dbReference type="EMBL" id="QZVT01000015">
    <property type="protein sequence ID" value="RJT75619.1"/>
    <property type="molecule type" value="Genomic_DNA"/>
</dbReference>
<keyword evidence="2" id="KW-1185">Reference proteome</keyword>
<dbReference type="OrthoDB" id="3192540at2"/>
<sequence length="120" mass="13771">MKTDEKTLTRVYRMPFSAVYPHYVTKVENKGRTKAELHQVITWLTGFDDTDLERHLAQETSFEAFFADARLNSNAPLITGVVCGVRVEDIEDPLMQKVRYLDKLVDELARGKIIGKILRS</sequence>
<gene>
    <name evidence="1" type="ORF">D6T63_17505</name>
</gene>
<dbReference type="InterPro" id="IPR023204">
    <property type="entry name" value="SP1917_dom_sf"/>
</dbReference>
<dbReference type="Pfam" id="PF09966">
    <property type="entry name" value="DUF2200"/>
    <property type="match status" value="1"/>
</dbReference>
<dbReference type="Proteomes" id="UP000272560">
    <property type="component" value="Unassembled WGS sequence"/>
</dbReference>